<feature type="domain" description="Histidine kinase/HSP90-like ATPase" evidence="2">
    <location>
        <begin position="75"/>
        <end position="169"/>
    </location>
</feature>
<dbReference type="EMBL" id="BAAAVI010000028">
    <property type="protein sequence ID" value="GAA2878656.1"/>
    <property type="molecule type" value="Genomic_DNA"/>
</dbReference>
<dbReference type="RefSeq" id="WP_344973743.1">
    <property type="nucleotide sequence ID" value="NZ_BAAAVI010000028.1"/>
</dbReference>
<keyword evidence="1" id="KW-0418">Kinase</keyword>
<keyword evidence="4" id="KW-1185">Reference proteome</keyword>
<organism evidence="3 4">
    <name type="scientific">Streptosporangium fragile</name>
    <dbReference type="NCBI Taxonomy" id="46186"/>
    <lineage>
        <taxon>Bacteria</taxon>
        <taxon>Bacillati</taxon>
        <taxon>Actinomycetota</taxon>
        <taxon>Actinomycetes</taxon>
        <taxon>Streptosporangiales</taxon>
        <taxon>Streptosporangiaceae</taxon>
        <taxon>Streptosporangium</taxon>
    </lineage>
</organism>
<accession>A0ABN3W0T4</accession>
<evidence type="ECO:0000259" key="2">
    <source>
        <dbReference type="Pfam" id="PF13581"/>
    </source>
</evidence>
<evidence type="ECO:0000313" key="3">
    <source>
        <dbReference type="EMBL" id="GAA2878656.1"/>
    </source>
</evidence>
<comment type="caution">
    <text evidence="3">The sequence shown here is derived from an EMBL/GenBank/DDBJ whole genome shotgun (WGS) entry which is preliminary data.</text>
</comment>
<dbReference type="InterPro" id="IPR003594">
    <property type="entry name" value="HATPase_dom"/>
</dbReference>
<protein>
    <recommendedName>
        <fullName evidence="2">Histidine kinase/HSP90-like ATPase domain-containing protein</fullName>
    </recommendedName>
</protein>
<sequence>MTAGERHERFIHPTRLGWDLHGPGVRTSPVLSATGQPILEIRSRAGTLARITVVRRCRGWAFIRRPWWARERLAGRVAAPALDDVLLLPSEPVTNAVTHSDSGRSADGRMTVYVARLPGAVHVEVTDDGSAAHAPEPDDEGGRGLWLVDLVATAWGSHHDDEAGGSVWFRVTE</sequence>
<gene>
    <name evidence="3" type="ORF">GCM10010517_40730</name>
</gene>
<dbReference type="PANTHER" id="PTHR35526">
    <property type="entry name" value="ANTI-SIGMA-F FACTOR RSBW-RELATED"/>
    <property type="match status" value="1"/>
</dbReference>
<dbReference type="Gene3D" id="3.30.565.10">
    <property type="entry name" value="Histidine kinase-like ATPase, C-terminal domain"/>
    <property type="match status" value="1"/>
</dbReference>
<dbReference type="SUPFAM" id="SSF55874">
    <property type="entry name" value="ATPase domain of HSP90 chaperone/DNA topoisomerase II/histidine kinase"/>
    <property type="match status" value="1"/>
</dbReference>
<evidence type="ECO:0000256" key="1">
    <source>
        <dbReference type="ARBA" id="ARBA00022527"/>
    </source>
</evidence>
<keyword evidence="1" id="KW-0808">Transferase</keyword>
<dbReference type="Pfam" id="PF13581">
    <property type="entry name" value="HATPase_c_2"/>
    <property type="match status" value="1"/>
</dbReference>
<evidence type="ECO:0000313" key="4">
    <source>
        <dbReference type="Proteomes" id="UP001500831"/>
    </source>
</evidence>
<dbReference type="InterPro" id="IPR036890">
    <property type="entry name" value="HATPase_C_sf"/>
</dbReference>
<dbReference type="InterPro" id="IPR050267">
    <property type="entry name" value="Anti-sigma-factor_SerPK"/>
</dbReference>
<dbReference type="Proteomes" id="UP001500831">
    <property type="component" value="Unassembled WGS sequence"/>
</dbReference>
<proteinExistence type="predicted"/>
<dbReference type="PANTHER" id="PTHR35526:SF3">
    <property type="entry name" value="ANTI-SIGMA-F FACTOR RSBW"/>
    <property type="match status" value="1"/>
</dbReference>
<reference evidence="3 4" key="1">
    <citation type="journal article" date="2019" name="Int. J. Syst. Evol. Microbiol.">
        <title>The Global Catalogue of Microorganisms (GCM) 10K type strain sequencing project: providing services to taxonomists for standard genome sequencing and annotation.</title>
        <authorList>
            <consortium name="The Broad Institute Genomics Platform"/>
            <consortium name="The Broad Institute Genome Sequencing Center for Infectious Disease"/>
            <person name="Wu L."/>
            <person name="Ma J."/>
        </authorList>
    </citation>
    <scope>NUCLEOTIDE SEQUENCE [LARGE SCALE GENOMIC DNA]</scope>
    <source>
        <strain evidence="3 4">JCM 6242</strain>
    </source>
</reference>
<name>A0ABN3W0T4_9ACTN</name>
<keyword evidence="1" id="KW-0723">Serine/threonine-protein kinase</keyword>
<dbReference type="CDD" id="cd16936">
    <property type="entry name" value="HATPase_RsbW-like"/>
    <property type="match status" value="1"/>
</dbReference>